<feature type="domain" description="Peptidase M20 dimerisation" evidence="2">
    <location>
        <begin position="196"/>
        <end position="283"/>
    </location>
</feature>
<dbReference type="Gene3D" id="3.40.630.10">
    <property type="entry name" value="Zn peptidases"/>
    <property type="match status" value="1"/>
</dbReference>
<dbReference type="CDD" id="cd03887">
    <property type="entry name" value="M20_Acy1L2"/>
    <property type="match status" value="1"/>
</dbReference>
<dbReference type="PANTHER" id="PTHR30575:SF0">
    <property type="entry name" value="XAA-ARG DIPEPTIDASE"/>
    <property type="match status" value="1"/>
</dbReference>
<dbReference type="Pfam" id="PF01546">
    <property type="entry name" value="Peptidase_M20"/>
    <property type="match status" value="1"/>
</dbReference>
<dbReference type="InterPro" id="IPR002933">
    <property type="entry name" value="Peptidase_M20"/>
</dbReference>
<dbReference type="SUPFAM" id="SSF53187">
    <property type="entry name" value="Zn-dependent exopeptidases"/>
    <property type="match status" value="1"/>
</dbReference>
<gene>
    <name evidence="3" type="ORF">GCM10022288_00640</name>
</gene>
<evidence type="ECO:0000313" key="3">
    <source>
        <dbReference type="EMBL" id="GAA4182547.1"/>
    </source>
</evidence>
<keyword evidence="4" id="KW-1185">Reference proteome</keyword>
<reference evidence="4" key="1">
    <citation type="journal article" date="2019" name="Int. J. Syst. Evol. Microbiol.">
        <title>The Global Catalogue of Microorganisms (GCM) 10K type strain sequencing project: providing services to taxonomists for standard genome sequencing and annotation.</title>
        <authorList>
            <consortium name="The Broad Institute Genomics Platform"/>
            <consortium name="The Broad Institute Genome Sequencing Center for Infectious Disease"/>
            <person name="Wu L."/>
            <person name="Ma J."/>
        </authorList>
    </citation>
    <scope>NUCLEOTIDE SEQUENCE [LARGE SCALE GENOMIC DNA]</scope>
    <source>
        <strain evidence="4">JCM 17593</strain>
    </source>
</reference>
<organism evidence="3 4">
    <name type="scientific">Gryllotalpicola kribbensis</name>
    <dbReference type="NCBI Taxonomy" id="993084"/>
    <lineage>
        <taxon>Bacteria</taxon>
        <taxon>Bacillati</taxon>
        <taxon>Actinomycetota</taxon>
        <taxon>Actinomycetes</taxon>
        <taxon>Micrococcales</taxon>
        <taxon>Microbacteriaceae</taxon>
        <taxon>Gryllotalpicola</taxon>
    </lineage>
</organism>
<dbReference type="Proteomes" id="UP001500213">
    <property type="component" value="Unassembled WGS sequence"/>
</dbReference>
<evidence type="ECO:0000256" key="1">
    <source>
        <dbReference type="PIRNR" id="PIRNR037226"/>
    </source>
</evidence>
<dbReference type="PANTHER" id="PTHR30575">
    <property type="entry name" value="PEPTIDASE M20"/>
    <property type="match status" value="1"/>
</dbReference>
<protein>
    <recommendedName>
        <fullName evidence="1">Peptidase M20 domain-containing protein 2</fullName>
    </recommendedName>
</protein>
<evidence type="ECO:0000259" key="2">
    <source>
        <dbReference type="Pfam" id="PF07687"/>
    </source>
</evidence>
<dbReference type="InterPro" id="IPR017439">
    <property type="entry name" value="Amidohydrolase"/>
</dbReference>
<name>A0ABP8AED2_9MICO</name>
<accession>A0ABP8AED2</accession>
<sequence>MQARARRRADAADYVTSPFAGAPAELTTVVGSAVDELAPEIAALSHRIFETPEEAFHEVLGAAAIAAAVERLTAAHPSVGVYGLDTAVEASVGPEKEGAPTVAILAEYDALPGIGHGCGHNLIAASAVGAFAALARLGDRLPGRVVLLGTPAEEGSSGKELMARNGAFEGVDAALMAHPFGYDAIDHPFIGRRILRMEFEGVPAHASASPFLGRNALDAVTLAYQAVGLLRQHLPPTDRVHGIVKEGGERPSVIPRRAVLEFYLRSHAADTLKELSRRLADIAHGAALATGTGVRLVWDPLPATLPTRFNRPLSERWAVHQAARGRKALTTAEVPSELAASTDFGNVSVRVPGIHPVIRASPPEVALHTAEFAEWARSEAGDAAATDAAFGLALTALDFLADASLRDAARADFEAAGGVLNVEEYFA</sequence>
<evidence type="ECO:0000313" key="4">
    <source>
        <dbReference type="Proteomes" id="UP001500213"/>
    </source>
</evidence>
<dbReference type="InterPro" id="IPR011650">
    <property type="entry name" value="Peptidase_M20_dimer"/>
</dbReference>
<comment type="similarity">
    <text evidence="1">Belongs to the peptidase M20A family.</text>
</comment>
<dbReference type="Pfam" id="PF07687">
    <property type="entry name" value="M20_dimer"/>
    <property type="match status" value="1"/>
</dbReference>
<dbReference type="InterPro" id="IPR017144">
    <property type="entry name" value="Xaa-Arg_dipeptidase"/>
</dbReference>
<dbReference type="EMBL" id="BAABBX010000001">
    <property type="protein sequence ID" value="GAA4182547.1"/>
    <property type="molecule type" value="Genomic_DNA"/>
</dbReference>
<dbReference type="PIRSF" id="PIRSF037226">
    <property type="entry name" value="Amidohydrolase_ACY1L2_prd"/>
    <property type="match status" value="1"/>
</dbReference>
<comment type="caution">
    <text evidence="3">The sequence shown here is derived from an EMBL/GenBank/DDBJ whole genome shotgun (WGS) entry which is preliminary data.</text>
</comment>
<dbReference type="Gene3D" id="3.30.70.360">
    <property type="match status" value="1"/>
</dbReference>
<dbReference type="SUPFAM" id="SSF55031">
    <property type="entry name" value="Bacterial exopeptidase dimerisation domain"/>
    <property type="match status" value="1"/>
</dbReference>
<proteinExistence type="inferred from homology"/>
<dbReference type="InterPro" id="IPR036264">
    <property type="entry name" value="Bact_exopeptidase_dim_dom"/>
</dbReference>
<dbReference type="NCBIfam" id="TIGR01891">
    <property type="entry name" value="amidohydrolases"/>
    <property type="match status" value="1"/>
</dbReference>
<dbReference type="InterPro" id="IPR052030">
    <property type="entry name" value="Peptidase_M20/M20A_hydrolases"/>
</dbReference>